<sequence>KRMDTEERPEPPPHANEHATPLIQGDNAPRSVTFHPEEPSTTREVEIPRKSDDSFAATVGKWWRNPPSEIWIVLIVIIIAAAITIIAICVGYESLLEETRRSCGVMRLRRTEE</sequence>
<feature type="compositionally biased region" description="Basic and acidic residues" evidence="1">
    <location>
        <begin position="1"/>
        <end position="17"/>
    </location>
</feature>
<keyword evidence="2" id="KW-1133">Transmembrane helix</keyword>
<comment type="caution">
    <text evidence="3">The sequence shown here is derived from an EMBL/GenBank/DDBJ whole genome shotgun (WGS) entry which is preliminary data.</text>
</comment>
<keyword evidence="2" id="KW-0472">Membrane</keyword>
<evidence type="ECO:0008006" key="5">
    <source>
        <dbReference type="Google" id="ProtNLM"/>
    </source>
</evidence>
<feature type="region of interest" description="Disordered" evidence="1">
    <location>
        <begin position="1"/>
        <end position="46"/>
    </location>
</feature>
<proteinExistence type="predicted"/>
<evidence type="ECO:0000256" key="2">
    <source>
        <dbReference type="SAM" id="Phobius"/>
    </source>
</evidence>
<feature type="non-terminal residue" evidence="3">
    <location>
        <position position="1"/>
    </location>
</feature>
<feature type="transmembrane region" description="Helical" evidence="2">
    <location>
        <begin position="70"/>
        <end position="92"/>
    </location>
</feature>
<organism evidence="3 4">
    <name type="scientific">Pristionchus entomophagus</name>
    <dbReference type="NCBI Taxonomy" id="358040"/>
    <lineage>
        <taxon>Eukaryota</taxon>
        <taxon>Metazoa</taxon>
        <taxon>Ecdysozoa</taxon>
        <taxon>Nematoda</taxon>
        <taxon>Chromadorea</taxon>
        <taxon>Rhabditida</taxon>
        <taxon>Rhabditina</taxon>
        <taxon>Diplogasteromorpha</taxon>
        <taxon>Diplogasteroidea</taxon>
        <taxon>Neodiplogasteridae</taxon>
        <taxon>Pristionchus</taxon>
    </lineage>
</organism>
<keyword evidence="4" id="KW-1185">Reference proteome</keyword>
<feature type="compositionally biased region" description="Basic and acidic residues" evidence="1">
    <location>
        <begin position="35"/>
        <end position="46"/>
    </location>
</feature>
<reference evidence="3" key="1">
    <citation type="submission" date="2023-10" db="EMBL/GenBank/DDBJ databases">
        <title>Genome assembly of Pristionchus species.</title>
        <authorList>
            <person name="Yoshida K."/>
            <person name="Sommer R.J."/>
        </authorList>
    </citation>
    <scope>NUCLEOTIDE SEQUENCE</scope>
    <source>
        <strain evidence="3">RS0144</strain>
    </source>
</reference>
<evidence type="ECO:0000313" key="4">
    <source>
        <dbReference type="Proteomes" id="UP001432027"/>
    </source>
</evidence>
<evidence type="ECO:0000256" key="1">
    <source>
        <dbReference type="SAM" id="MobiDB-lite"/>
    </source>
</evidence>
<gene>
    <name evidence="3" type="ORF">PENTCL1PPCAC_19703</name>
</gene>
<dbReference type="Proteomes" id="UP001432027">
    <property type="component" value="Unassembled WGS sequence"/>
</dbReference>
<protein>
    <recommendedName>
        <fullName evidence="5">Glycoprotein</fullName>
    </recommendedName>
</protein>
<dbReference type="EMBL" id="BTSX01000004">
    <property type="protein sequence ID" value="GMS97528.1"/>
    <property type="molecule type" value="Genomic_DNA"/>
</dbReference>
<evidence type="ECO:0000313" key="3">
    <source>
        <dbReference type="EMBL" id="GMS97528.1"/>
    </source>
</evidence>
<name>A0AAV5TSR2_9BILA</name>
<dbReference type="AlphaFoldDB" id="A0AAV5TSR2"/>
<accession>A0AAV5TSR2</accession>
<keyword evidence="2" id="KW-0812">Transmembrane</keyword>